<dbReference type="GO" id="GO:0000976">
    <property type="term" value="F:transcription cis-regulatory region binding"/>
    <property type="evidence" value="ECO:0007669"/>
    <property type="project" value="TreeGrafter"/>
</dbReference>
<feature type="domain" description="HTH tetR-type" evidence="5">
    <location>
        <begin position="14"/>
        <end position="74"/>
    </location>
</feature>
<dbReference type="SUPFAM" id="SSF46689">
    <property type="entry name" value="Homeodomain-like"/>
    <property type="match status" value="1"/>
</dbReference>
<evidence type="ECO:0000313" key="7">
    <source>
        <dbReference type="Proteomes" id="UP000199585"/>
    </source>
</evidence>
<dbReference type="PROSITE" id="PS01081">
    <property type="entry name" value="HTH_TETR_1"/>
    <property type="match status" value="1"/>
</dbReference>
<keyword evidence="2 4" id="KW-0238">DNA-binding</keyword>
<evidence type="ECO:0000256" key="2">
    <source>
        <dbReference type="ARBA" id="ARBA00023125"/>
    </source>
</evidence>
<dbReference type="PRINTS" id="PR00455">
    <property type="entry name" value="HTHTETR"/>
</dbReference>
<dbReference type="PANTHER" id="PTHR30055">
    <property type="entry name" value="HTH-TYPE TRANSCRIPTIONAL REGULATOR RUTR"/>
    <property type="match status" value="1"/>
</dbReference>
<evidence type="ECO:0000256" key="4">
    <source>
        <dbReference type="PROSITE-ProRule" id="PRU00335"/>
    </source>
</evidence>
<feature type="DNA-binding region" description="H-T-H motif" evidence="4">
    <location>
        <begin position="37"/>
        <end position="56"/>
    </location>
</feature>
<accession>A0A1H8JJ44</accession>
<keyword evidence="7" id="KW-1185">Reference proteome</keyword>
<dbReference type="SUPFAM" id="SSF48498">
    <property type="entry name" value="Tetracyclin repressor-like, C-terminal domain"/>
    <property type="match status" value="1"/>
</dbReference>
<dbReference type="InterPro" id="IPR050109">
    <property type="entry name" value="HTH-type_TetR-like_transc_reg"/>
</dbReference>
<sequence>MVSMEDQNKTGASPNRRQDIMDHAIDLFLMRGYAGTSMADLARACGIQKASLYHHFASKDALFVSCVTEGYEAATRLLEHIRDDASLSDTDRIRKAIATLYGVIVASPVGRMSPLIAEVGMQMPEVASRFYEVFMRNQHDVLNEIIDKGLMNGTFRAHDRLGMEHMVFGPIVTLSLSREMLASSDRRDEFFPVDAIRKSHTAMILTLLGQIGGAQEEAS</sequence>
<dbReference type="InterPro" id="IPR001647">
    <property type="entry name" value="HTH_TetR"/>
</dbReference>
<gene>
    <name evidence="6" type="ORF">SAMN04488003_1392</name>
</gene>
<dbReference type="InterPro" id="IPR036271">
    <property type="entry name" value="Tet_transcr_reg_TetR-rel_C_sf"/>
</dbReference>
<dbReference type="STRING" id="245187.SAMN04488003_1392"/>
<dbReference type="Gene3D" id="1.10.357.10">
    <property type="entry name" value="Tetracycline Repressor, domain 2"/>
    <property type="match status" value="1"/>
</dbReference>
<keyword evidence="3" id="KW-0804">Transcription</keyword>
<dbReference type="Pfam" id="PF00440">
    <property type="entry name" value="TetR_N"/>
    <property type="match status" value="1"/>
</dbReference>
<dbReference type="InterPro" id="IPR009057">
    <property type="entry name" value="Homeodomain-like_sf"/>
</dbReference>
<protein>
    <submittedName>
        <fullName evidence="6">Transcriptional regulator, TetR family</fullName>
    </submittedName>
</protein>
<dbReference type="AlphaFoldDB" id="A0A1H8JJ44"/>
<evidence type="ECO:0000256" key="3">
    <source>
        <dbReference type="ARBA" id="ARBA00023163"/>
    </source>
</evidence>
<evidence type="ECO:0000256" key="1">
    <source>
        <dbReference type="ARBA" id="ARBA00023015"/>
    </source>
</evidence>
<dbReference type="EMBL" id="FOCI01000039">
    <property type="protein sequence ID" value="SEN80814.1"/>
    <property type="molecule type" value="Genomic_DNA"/>
</dbReference>
<keyword evidence="1" id="KW-0805">Transcription regulation</keyword>
<proteinExistence type="predicted"/>
<name>A0A1H8JJ44_9RHOB</name>
<dbReference type="PANTHER" id="PTHR30055:SF234">
    <property type="entry name" value="HTH-TYPE TRANSCRIPTIONAL REGULATOR BETI"/>
    <property type="match status" value="1"/>
</dbReference>
<organism evidence="6 7">
    <name type="scientific">Loktanella fryxellensis</name>
    <dbReference type="NCBI Taxonomy" id="245187"/>
    <lineage>
        <taxon>Bacteria</taxon>
        <taxon>Pseudomonadati</taxon>
        <taxon>Pseudomonadota</taxon>
        <taxon>Alphaproteobacteria</taxon>
        <taxon>Rhodobacterales</taxon>
        <taxon>Roseobacteraceae</taxon>
        <taxon>Loktanella</taxon>
    </lineage>
</organism>
<reference evidence="6 7" key="1">
    <citation type="submission" date="2016-10" db="EMBL/GenBank/DDBJ databases">
        <authorList>
            <person name="de Groot N.N."/>
        </authorList>
    </citation>
    <scope>NUCLEOTIDE SEQUENCE [LARGE SCALE GENOMIC DNA]</scope>
    <source>
        <strain evidence="6 7">DSM 16213</strain>
    </source>
</reference>
<dbReference type="PROSITE" id="PS50977">
    <property type="entry name" value="HTH_TETR_2"/>
    <property type="match status" value="1"/>
</dbReference>
<evidence type="ECO:0000259" key="5">
    <source>
        <dbReference type="PROSITE" id="PS50977"/>
    </source>
</evidence>
<dbReference type="InterPro" id="IPR023772">
    <property type="entry name" value="DNA-bd_HTH_TetR-type_CS"/>
</dbReference>
<dbReference type="GO" id="GO:0003700">
    <property type="term" value="F:DNA-binding transcription factor activity"/>
    <property type="evidence" value="ECO:0007669"/>
    <property type="project" value="TreeGrafter"/>
</dbReference>
<evidence type="ECO:0000313" key="6">
    <source>
        <dbReference type="EMBL" id="SEN80814.1"/>
    </source>
</evidence>
<dbReference type="Proteomes" id="UP000199585">
    <property type="component" value="Unassembled WGS sequence"/>
</dbReference>